<sequence>MALWREKWRFEKWQRRLSAEFQRPWLRPAKDINSEKHFPPGREHNKSKVEAVTFTQWEEKRRSHLSAMLWECEGFVSGDILCPAGEKRSAVTGAFLFFKRRSDPRDPPS</sequence>
<comment type="caution">
    <text evidence="1">The sequence shown here is derived from an EMBL/GenBank/DDBJ whole genome shotgun (WGS) entry which is preliminary data.</text>
</comment>
<evidence type="ECO:0000313" key="2">
    <source>
        <dbReference type="Proteomes" id="UP000314294"/>
    </source>
</evidence>
<dbReference type="EMBL" id="SRLO01000120">
    <property type="protein sequence ID" value="TNN73841.1"/>
    <property type="molecule type" value="Genomic_DNA"/>
</dbReference>
<reference evidence="1 2" key="1">
    <citation type="submission" date="2019-03" db="EMBL/GenBank/DDBJ databases">
        <title>First draft genome of Liparis tanakae, snailfish: a comprehensive survey of snailfish specific genes.</title>
        <authorList>
            <person name="Kim W."/>
            <person name="Song I."/>
            <person name="Jeong J.-H."/>
            <person name="Kim D."/>
            <person name="Kim S."/>
            <person name="Ryu S."/>
            <person name="Song J.Y."/>
            <person name="Lee S.K."/>
        </authorList>
    </citation>
    <scope>NUCLEOTIDE SEQUENCE [LARGE SCALE GENOMIC DNA]</scope>
    <source>
        <tissue evidence="1">Muscle</tissue>
    </source>
</reference>
<gene>
    <name evidence="1" type="ORF">EYF80_015858</name>
</gene>
<accession>A0A4Z2I7S7</accession>
<dbReference type="Proteomes" id="UP000314294">
    <property type="component" value="Unassembled WGS sequence"/>
</dbReference>
<protein>
    <submittedName>
        <fullName evidence="1">Uncharacterized protein</fullName>
    </submittedName>
</protein>
<organism evidence="1 2">
    <name type="scientific">Liparis tanakae</name>
    <name type="common">Tanaka's snailfish</name>
    <dbReference type="NCBI Taxonomy" id="230148"/>
    <lineage>
        <taxon>Eukaryota</taxon>
        <taxon>Metazoa</taxon>
        <taxon>Chordata</taxon>
        <taxon>Craniata</taxon>
        <taxon>Vertebrata</taxon>
        <taxon>Euteleostomi</taxon>
        <taxon>Actinopterygii</taxon>
        <taxon>Neopterygii</taxon>
        <taxon>Teleostei</taxon>
        <taxon>Neoteleostei</taxon>
        <taxon>Acanthomorphata</taxon>
        <taxon>Eupercaria</taxon>
        <taxon>Perciformes</taxon>
        <taxon>Cottioidei</taxon>
        <taxon>Cottales</taxon>
        <taxon>Liparidae</taxon>
        <taxon>Liparis</taxon>
    </lineage>
</organism>
<evidence type="ECO:0000313" key="1">
    <source>
        <dbReference type="EMBL" id="TNN73841.1"/>
    </source>
</evidence>
<keyword evidence="2" id="KW-1185">Reference proteome</keyword>
<name>A0A4Z2I7S7_9TELE</name>
<dbReference type="AlphaFoldDB" id="A0A4Z2I7S7"/>
<proteinExistence type="predicted"/>